<keyword evidence="2" id="KW-0812">Transmembrane</keyword>
<accession>A0A2J6SJA4</accession>
<feature type="transmembrane region" description="Helical" evidence="2">
    <location>
        <begin position="536"/>
        <end position="554"/>
    </location>
</feature>
<dbReference type="STRING" id="1095630.A0A2J6SJA4"/>
<dbReference type="RefSeq" id="XP_024727758.1">
    <property type="nucleotide sequence ID" value="XM_024877540.1"/>
</dbReference>
<sequence length="669" mass="76358">MSIENPLAAIPTDQLVHQLVQELARRVEKLEKKNEAKKEQNPAERESQAGCSTDNGIKITSDQPNTVRYSSQGSRAEDEDDRSCCPTCTRVLGSSCRCVEVPYGYLLDDEAPSEGMESIERRANALNLTDERLFRLLKKSGTAGVPADGRLNFKNFWSSGGSYNLEVAIEAVRELDRHQGYLSVRDFDPDGHFITYRIGNPIFGCVGTTLEDETSGNICAPPIRFDSQIGVLAPYNRLIVLAGLSTIMTKSTDNNPFFESSYFDRLDVQEHLRPEKSEYGSTKHLDNPRTINTHFFHFTWYEVSTRQQFSSSWKMGSLHKKVSLSLCEVANTFQAISYDRSKFWTILVLLPPDGFKSQIDEWEFKAIASKNFPLLVLMARLCILALRSAWVGWYTLVQYIDGLLGTGSEIFDLEAHDNLIFEDDLYTRSKRYFWVINCLNESEKVITRNTQVWVGYRDNVLFPFGQTLLKEGDAEMSKELDGAIQECNERQVDLENIKKEFNEQRTKAIALRDGLFSASAVMESRASTRLGENVKLLTYVSIFYLPLAFCTSIWSTTDTFGYHNLAYTMVAVGLLTYLIVFNLNLLVSFSKSSYSSFKKCILSSMQADSRKSWKKKGVLFHEYRPRESAERSKPSEWWILVYLLQRCLDVVLFRKREKREDANAENEVA</sequence>
<dbReference type="GeneID" id="36585617"/>
<evidence type="ECO:0000313" key="4">
    <source>
        <dbReference type="Proteomes" id="UP000235371"/>
    </source>
</evidence>
<gene>
    <name evidence="3" type="ORF">K444DRAFT_576582</name>
</gene>
<feature type="transmembrane region" description="Helical" evidence="2">
    <location>
        <begin position="566"/>
        <end position="589"/>
    </location>
</feature>
<feature type="region of interest" description="Disordered" evidence="1">
    <location>
        <begin position="31"/>
        <end position="80"/>
    </location>
</feature>
<feature type="compositionally biased region" description="Polar residues" evidence="1">
    <location>
        <begin position="49"/>
        <end position="74"/>
    </location>
</feature>
<feature type="compositionally biased region" description="Basic and acidic residues" evidence="1">
    <location>
        <begin position="31"/>
        <end position="47"/>
    </location>
</feature>
<dbReference type="Proteomes" id="UP000235371">
    <property type="component" value="Unassembled WGS sequence"/>
</dbReference>
<feature type="transmembrane region" description="Helical" evidence="2">
    <location>
        <begin position="374"/>
        <end position="396"/>
    </location>
</feature>
<organism evidence="3 4">
    <name type="scientific">Hyaloscypha bicolor E</name>
    <dbReference type="NCBI Taxonomy" id="1095630"/>
    <lineage>
        <taxon>Eukaryota</taxon>
        <taxon>Fungi</taxon>
        <taxon>Dikarya</taxon>
        <taxon>Ascomycota</taxon>
        <taxon>Pezizomycotina</taxon>
        <taxon>Leotiomycetes</taxon>
        <taxon>Helotiales</taxon>
        <taxon>Hyaloscyphaceae</taxon>
        <taxon>Hyaloscypha</taxon>
        <taxon>Hyaloscypha bicolor</taxon>
    </lineage>
</organism>
<protein>
    <submittedName>
        <fullName evidence="3">Uncharacterized protein</fullName>
    </submittedName>
</protein>
<dbReference type="OrthoDB" id="426293at2759"/>
<dbReference type="AlphaFoldDB" id="A0A2J6SJA4"/>
<name>A0A2J6SJA4_9HELO</name>
<dbReference type="InParanoid" id="A0A2J6SJA4"/>
<proteinExistence type="predicted"/>
<dbReference type="EMBL" id="KZ613913">
    <property type="protein sequence ID" value="PMD50854.1"/>
    <property type="molecule type" value="Genomic_DNA"/>
</dbReference>
<evidence type="ECO:0000256" key="2">
    <source>
        <dbReference type="SAM" id="Phobius"/>
    </source>
</evidence>
<keyword evidence="2" id="KW-0472">Membrane</keyword>
<keyword evidence="2" id="KW-1133">Transmembrane helix</keyword>
<evidence type="ECO:0000256" key="1">
    <source>
        <dbReference type="SAM" id="MobiDB-lite"/>
    </source>
</evidence>
<evidence type="ECO:0000313" key="3">
    <source>
        <dbReference type="EMBL" id="PMD50854.1"/>
    </source>
</evidence>
<keyword evidence="4" id="KW-1185">Reference proteome</keyword>
<reference evidence="3 4" key="1">
    <citation type="submission" date="2016-04" db="EMBL/GenBank/DDBJ databases">
        <title>A degradative enzymes factory behind the ericoid mycorrhizal symbiosis.</title>
        <authorList>
            <consortium name="DOE Joint Genome Institute"/>
            <person name="Martino E."/>
            <person name="Morin E."/>
            <person name="Grelet G."/>
            <person name="Kuo A."/>
            <person name="Kohler A."/>
            <person name="Daghino S."/>
            <person name="Barry K."/>
            <person name="Choi C."/>
            <person name="Cichocki N."/>
            <person name="Clum A."/>
            <person name="Copeland A."/>
            <person name="Hainaut M."/>
            <person name="Haridas S."/>
            <person name="Labutti K."/>
            <person name="Lindquist E."/>
            <person name="Lipzen A."/>
            <person name="Khouja H.-R."/>
            <person name="Murat C."/>
            <person name="Ohm R."/>
            <person name="Olson A."/>
            <person name="Spatafora J."/>
            <person name="Veneault-Fourrey C."/>
            <person name="Henrissat B."/>
            <person name="Grigoriev I."/>
            <person name="Martin F."/>
            <person name="Perotto S."/>
        </authorList>
    </citation>
    <scope>NUCLEOTIDE SEQUENCE [LARGE SCALE GENOMIC DNA]</scope>
    <source>
        <strain evidence="3 4">E</strain>
    </source>
</reference>